<feature type="compositionally biased region" description="Polar residues" evidence="10">
    <location>
        <begin position="523"/>
        <end position="542"/>
    </location>
</feature>
<keyword evidence="6" id="KW-0297">G-protein coupled receptor</keyword>
<dbReference type="InterPro" id="IPR017981">
    <property type="entry name" value="GPCR_2-like_7TM"/>
</dbReference>
<protein>
    <submittedName>
        <fullName evidence="15">Hormone receptor domain</fullName>
    </submittedName>
</protein>
<evidence type="ECO:0000256" key="6">
    <source>
        <dbReference type="ARBA" id="ARBA00023040"/>
    </source>
</evidence>
<dbReference type="SUPFAM" id="SSF111418">
    <property type="entry name" value="Hormone receptor domain"/>
    <property type="match status" value="1"/>
</dbReference>
<dbReference type="GO" id="GO:0008528">
    <property type="term" value="F:G protein-coupled peptide receptor activity"/>
    <property type="evidence" value="ECO:0007669"/>
    <property type="project" value="TreeGrafter"/>
</dbReference>
<keyword evidence="16" id="KW-1185">Reference proteome</keyword>
<dbReference type="GO" id="GO:0007166">
    <property type="term" value="P:cell surface receptor signaling pathway"/>
    <property type="evidence" value="ECO:0007669"/>
    <property type="project" value="InterPro"/>
</dbReference>
<proteinExistence type="inferred from homology"/>
<feature type="transmembrane region" description="Helical" evidence="11">
    <location>
        <begin position="361"/>
        <end position="385"/>
    </location>
</feature>
<feature type="compositionally biased region" description="Polar residues" evidence="10">
    <location>
        <begin position="616"/>
        <end position="626"/>
    </location>
</feature>
<sequence>MTSTNFRATLLLCLLFSLSSQQKKLNFGAINNKLKQLCFNNPNNYINSTEVKCNITYEASCWKETPAGQTVVQPCPFLFFSAEDSISRRCDEQGNWQRPNITNCRILTDKEAVEQGRQAANVPAKEKDETLTHSQRVKRVYVAISWVAFVVLLPTFILICIVMSRENERFTLHKNLILAFLQRLVTLFIFYYEEMGEKDSKTSVCNAFWLLSRYFTASEITWMLNEGIFLLRMLVYPFDNESYLLYYYLFGWGFSGVLTFCVYLPYMQFKIARVSASCWAKHNQSLHMLVLYVPLTIMLLINFGVAAYVVQMLTKKLKNSHSSQMNTIKKSAKAVVVLISVLGFIYLLTFYKPENNPSYDYFVAVVYPLQGVMVCIFCVFLSVEFREALRRRWMKWRYGILIDTNPYSMDRDNDAGTSGEQEGATASVLGTGSSEEVPPRAFSIASLRDKSSDQFPKERPHKRSIQMSLLSRSSDLTKYRAKVEPEPLVPLRVQSAGPGDWFPPMLEAVRAWGEVESSENPDESNVSQVEEPMESQTSSQAELETETKDEDTRESLTPQQSEDQVSFSSQQFDHVANLDPSPLPDTEASAAGGETLTAATAGSSTSQDDQPSTSTEESNVASQGNTFWDKARQLATQRRRSRMEHNRVFATEGDSLHFRPTQTDRFKQADEYRLAWITNIIKGNKSHENESDA</sequence>
<feature type="compositionally biased region" description="Basic and acidic residues" evidence="10">
    <location>
        <begin position="448"/>
        <end position="458"/>
    </location>
</feature>
<dbReference type="Gene3D" id="4.10.1240.10">
    <property type="entry name" value="GPCR, family 2, extracellular hormone receptor domain"/>
    <property type="match status" value="1"/>
</dbReference>
<keyword evidence="9" id="KW-0807">Transducer</keyword>
<keyword evidence="3" id="KW-1003">Cell membrane</keyword>
<dbReference type="GO" id="GO:0007188">
    <property type="term" value="P:adenylate cyclase-modulating G protein-coupled receptor signaling pathway"/>
    <property type="evidence" value="ECO:0007669"/>
    <property type="project" value="TreeGrafter"/>
</dbReference>
<dbReference type="InterPro" id="IPR050332">
    <property type="entry name" value="GPCR_2"/>
</dbReference>
<evidence type="ECO:0000256" key="3">
    <source>
        <dbReference type="ARBA" id="ARBA00022475"/>
    </source>
</evidence>
<feature type="region of interest" description="Disordered" evidence="10">
    <location>
        <begin position="514"/>
        <end position="629"/>
    </location>
</feature>
<evidence type="ECO:0000256" key="12">
    <source>
        <dbReference type="SAM" id="SignalP"/>
    </source>
</evidence>
<dbReference type="Pfam" id="PF02793">
    <property type="entry name" value="HRM"/>
    <property type="match status" value="1"/>
</dbReference>
<dbReference type="InterPro" id="IPR036445">
    <property type="entry name" value="GPCR_2_extracell_dom_sf"/>
</dbReference>
<organism evidence="15 16">
    <name type="scientific">Desmophyllum pertusum</name>
    <dbReference type="NCBI Taxonomy" id="174260"/>
    <lineage>
        <taxon>Eukaryota</taxon>
        <taxon>Metazoa</taxon>
        <taxon>Cnidaria</taxon>
        <taxon>Anthozoa</taxon>
        <taxon>Hexacorallia</taxon>
        <taxon>Scleractinia</taxon>
        <taxon>Caryophylliina</taxon>
        <taxon>Caryophylliidae</taxon>
        <taxon>Desmophyllum</taxon>
    </lineage>
</organism>
<keyword evidence="5 11" id="KW-1133">Transmembrane helix</keyword>
<dbReference type="AlphaFoldDB" id="A0A9X0A1H2"/>
<feature type="domain" description="G-protein coupled receptors family 2 profile 2" evidence="14">
    <location>
        <begin position="137"/>
        <end position="382"/>
    </location>
</feature>
<dbReference type="Pfam" id="PF00002">
    <property type="entry name" value="7tm_2"/>
    <property type="match status" value="1"/>
</dbReference>
<evidence type="ECO:0000256" key="4">
    <source>
        <dbReference type="ARBA" id="ARBA00022692"/>
    </source>
</evidence>
<evidence type="ECO:0000256" key="8">
    <source>
        <dbReference type="ARBA" id="ARBA00023170"/>
    </source>
</evidence>
<evidence type="ECO:0000256" key="1">
    <source>
        <dbReference type="ARBA" id="ARBA00004651"/>
    </source>
</evidence>
<evidence type="ECO:0000256" key="7">
    <source>
        <dbReference type="ARBA" id="ARBA00023136"/>
    </source>
</evidence>
<dbReference type="EMBL" id="MU825404">
    <property type="protein sequence ID" value="KAJ7391747.1"/>
    <property type="molecule type" value="Genomic_DNA"/>
</dbReference>
<dbReference type="GO" id="GO:0005886">
    <property type="term" value="C:plasma membrane"/>
    <property type="evidence" value="ECO:0007669"/>
    <property type="project" value="UniProtKB-SubCell"/>
</dbReference>
<dbReference type="InterPro" id="IPR000832">
    <property type="entry name" value="GPCR_2_secretin-like"/>
</dbReference>
<feature type="domain" description="G-protein coupled receptors family 2 profile 1" evidence="13">
    <location>
        <begin position="37"/>
        <end position="108"/>
    </location>
</feature>
<dbReference type="Gene3D" id="1.20.1070.10">
    <property type="entry name" value="Rhodopsin 7-helix transmembrane proteins"/>
    <property type="match status" value="1"/>
</dbReference>
<keyword evidence="4 11" id="KW-0812">Transmembrane</keyword>
<comment type="subcellular location">
    <subcellularLocation>
        <location evidence="1">Cell membrane</location>
        <topology evidence="1">Multi-pass membrane protein</topology>
    </subcellularLocation>
</comment>
<dbReference type="PROSITE" id="PS50227">
    <property type="entry name" value="G_PROTEIN_RECEP_F2_3"/>
    <property type="match status" value="1"/>
</dbReference>
<evidence type="ECO:0000256" key="2">
    <source>
        <dbReference type="ARBA" id="ARBA00005314"/>
    </source>
</evidence>
<evidence type="ECO:0000259" key="14">
    <source>
        <dbReference type="PROSITE" id="PS50261"/>
    </source>
</evidence>
<feature type="transmembrane region" description="Helical" evidence="11">
    <location>
        <begin position="331"/>
        <end position="349"/>
    </location>
</feature>
<feature type="transmembrane region" description="Helical" evidence="11">
    <location>
        <begin position="175"/>
        <end position="192"/>
    </location>
</feature>
<feature type="chain" id="PRO_5040869924" evidence="12">
    <location>
        <begin position="22"/>
        <end position="693"/>
    </location>
</feature>
<feature type="region of interest" description="Disordered" evidence="10">
    <location>
        <begin position="411"/>
        <end position="438"/>
    </location>
</feature>
<evidence type="ECO:0000256" key="5">
    <source>
        <dbReference type="ARBA" id="ARBA00022989"/>
    </source>
</evidence>
<comment type="caution">
    <text evidence="15">The sequence shown here is derived from an EMBL/GenBank/DDBJ whole genome shotgun (WGS) entry which is preliminary data.</text>
</comment>
<feature type="transmembrane region" description="Helical" evidence="11">
    <location>
        <begin position="212"/>
        <end position="231"/>
    </location>
</feature>
<feature type="transmembrane region" description="Helical" evidence="11">
    <location>
        <begin position="286"/>
        <end position="310"/>
    </location>
</feature>
<gene>
    <name evidence="15" type="primary">pdfr-1</name>
    <name evidence="15" type="ORF">OS493_016033</name>
</gene>
<reference evidence="15" key="1">
    <citation type="submission" date="2023-01" db="EMBL/GenBank/DDBJ databases">
        <title>Genome assembly of the deep-sea coral Lophelia pertusa.</title>
        <authorList>
            <person name="Herrera S."/>
            <person name="Cordes E."/>
        </authorList>
    </citation>
    <scope>NUCLEOTIDE SEQUENCE</scope>
    <source>
        <strain evidence="15">USNM1676648</strain>
        <tissue evidence="15">Polyp</tissue>
    </source>
</reference>
<evidence type="ECO:0000256" key="11">
    <source>
        <dbReference type="SAM" id="Phobius"/>
    </source>
</evidence>
<evidence type="ECO:0000259" key="13">
    <source>
        <dbReference type="PROSITE" id="PS50227"/>
    </source>
</evidence>
<dbReference type="Proteomes" id="UP001163046">
    <property type="component" value="Unassembled WGS sequence"/>
</dbReference>
<feature type="transmembrane region" description="Helical" evidence="11">
    <location>
        <begin position="243"/>
        <end position="266"/>
    </location>
</feature>
<accession>A0A9X0A1H2</accession>
<dbReference type="SUPFAM" id="SSF81321">
    <property type="entry name" value="Family A G protein-coupled receptor-like"/>
    <property type="match status" value="1"/>
</dbReference>
<feature type="region of interest" description="Disordered" evidence="10">
    <location>
        <begin position="448"/>
        <end position="467"/>
    </location>
</feature>
<keyword evidence="12" id="KW-0732">Signal</keyword>
<dbReference type="PRINTS" id="PR00249">
    <property type="entry name" value="GPCRSECRETIN"/>
</dbReference>
<dbReference type="PANTHER" id="PTHR45620">
    <property type="entry name" value="PDF RECEPTOR-LIKE PROTEIN-RELATED"/>
    <property type="match status" value="1"/>
</dbReference>
<evidence type="ECO:0000313" key="16">
    <source>
        <dbReference type="Proteomes" id="UP001163046"/>
    </source>
</evidence>
<keyword evidence="8 15" id="KW-0675">Receptor</keyword>
<feature type="signal peptide" evidence="12">
    <location>
        <begin position="1"/>
        <end position="21"/>
    </location>
</feature>
<feature type="compositionally biased region" description="Polar residues" evidence="10">
    <location>
        <begin position="555"/>
        <end position="572"/>
    </location>
</feature>
<dbReference type="InterPro" id="IPR001879">
    <property type="entry name" value="GPCR_2_extracellular_dom"/>
</dbReference>
<comment type="similarity">
    <text evidence="2">Belongs to the G-protein coupled receptor 2 family.</text>
</comment>
<keyword evidence="7 11" id="KW-0472">Membrane</keyword>
<dbReference type="OrthoDB" id="6022368at2759"/>
<evidence type="ECO:0000256" key="9">
    <source>
        <dbReference type="ARBA" id="ARBA00023224"/>
    </source>
</evidence>
<name>A0A9X0A1H2_9CNID</name>
<evidence type="ECO:0000256" key="10">
    <source>
        <dbReference type="SAM" id="MobiDB-lite"/>
    </source>
</evidence>
<feature type="compositionally biased region" description="Low complexity" evidence="10">
    <location>
        <begin position="586"/>
        <end position="615"/>
    </location>
</feature>
<dbReference type="SMART" id="SM00008">
    <property type="entry name" value="HormR"/>
    <property type="match status" value="1"/>
</dbReference>
<feature type="transmembrane region" description="Helical" evidence="11">
    <location>
        <begin position="140"/>
        <end position="163"/>
    </location>
</feature>
<dbReference type="PROSITE" id="PS50261">
    <property type="entry name" value="G_PROTEIN_RECEP_F2_4"/>
    <property type="match status" value="1"/>
</dbReference>
<evidence type="ECO:0000313" key="15">
    <source>
        <dbReference type="EMBL" id="KAJ7391747.1"/>
    </source>
</evidence>